<sequence length="107" mass="12022">MSTAILDAFINLLEEKPAVIDDHHDLYAQALEWSGDIDDLADRVSEYCQARPELCEIIKSQLNSGERSPGMGDRVPAPKPEDYKYTILNTMHRVYGTPVLPPQNPQP</sequence>
<evidence type="ECO:0000313" key="1">
    <source>
        <dbReference type="EMBL" id="PSB53285.1"/>
    </source>
</evidence>
<name>A0A2T1G7R8_9CYAN</name>
<accession>A0A2T1G7R8</accession>
<gene>
    <name evidence="1" type="ORF">C7B77_19725</name>
</gene>
<reference evidence="1 2" key="1">
    <citation type="submission" date="2018-03" db="EMBL/GenBank/DDBJ databases">
        <title>The ancient ancestry and fast evolution of plastids.</title>
        <authorList>
            <person name="Moore K.R."/>
            <person name="Magnabosco C."/>
            <person name="Momper L."/>
            <person name="Gold D.A."/>
            <person name="Bosak T."/>
            <person name="Fournier G.P."/>
        </authorList>
    </citation>
    <scope>NUCLEOTIDE SEQUENCE [LARGE SCALE GENOMIC DNA]</scope>
    <source>
        <strain evidence="1 2">CCALA 037</strain>
    </source>
</reference>
<proteinExistence type="predicted"/>
<dbReference type="Proteomes" id="UP000238937">
    <property type="component" value="Unassembled WGS sequence"/>
</dbReference>
<keyword evidence="2" id="KW-1185">Reference proteome</keyword>
<evidence type="ECO:0000313" key="2">
    <source>
        <dbReference type="Proteomes" id="UP000238937"/>
    </source>
</evidence>
<dbReference type="RefSeq" id="WP_106308745.1">
    <property type="nucleotide sequence ID" value="NZ_PVWO01000304.1"/>
</dbReference>
<dbReference type="EMBL" id="PVWO01000304">
    <property type="protein sequence ID" value="PSB53285.1"/>
    <property type="molecule type" value="Genomic_DNA"/>
</dbReference>
<comment type="caution">
    <text evidence="1">The sequence shown here is derived from an EMBL/GenBank/DDBJ whole genome shotgun (WGS) entry which is preliminary data.</text>
</comment>
<protein>
    <submittedName>
        <fullName evidence="1">Uncharacterized protein</fullName>
    </submittedName>
</protein>
<dbReference type="AlphaFoldDB" id="A0A2T1G7R8"/>
<organism evidence="1 2">
    <name type="scientific">Chamaesiphon polymorphus CCALA 037</name>
    <dbReference type="NCBI Taxonomy" id="2107692"/>
    <lineage>
        <taxon>Bacteria</taxon>
        <taxon>Bacillati</taxon>
        <taxon>Cyanobacteriota</taxon>
        <taxon>Cyanophyceae</taxon>
        <taxon>Gomontiellales</taxon>
        <taxon>Chamaesiphonaceae</taxon>
        <taxon>Chamaesiphon</taxon>
    </lineage>
</organism>